<keyword evidence="2" id="KW-1185">Reference proteome</keyword>
<organism evidence="1 2">
    <name type="scientific">Anas platyrhynchos</name>
    <name type="common">Mallard</name>
    <name type="synonym">Anas boschas</name>
    <dbReference type="NCBI Taxonomy" id="8839"/>
    <lineage>
        <taxon>Eukaryota</taxon>
        <taxon>Metazoa</taxon>
        <taxon>Chordata</taxon>
        <taxon>Craniata</taxon>
        <taxon>Vertebrata</taxon>
        <taxon>Euteleostomi</taxon>
        <taxon>Archelosauria</taxon>
        <taxon>Archosauria</taxon>
        <taxon>Dinosauria</taxon>
        <taxon>Saurischia</taxon>
        <taxon>Theropoda</taxon>
        <taxon>Coelurosauria</taxon>
        <taxon>Aves</taxon>
        <taxon>Neognathae</taxon>
        <taxon>Galloanserae</taxon>
        <taxon>Anseriformes</taxon>
        <taxon>Anatidae</taxon>
        <taxon>Anatinae</taxon>
        <taxon>Anas</taxon>
    </lineage>
</organism>
<evidence type="ECO:0000313" key="2">
    <source>
        <dbReference type="Proteomes" id="UP000296049"/>
    </source>
</evidence>
<sequence>MKSYDVRLCQDTNGEYVGGAEALMGTGAAPQKKRAKEPKLYRCGQNIIVMKECTERQLLFHSEIVLEIQTPGILRVFLSQRTYNVDVKDGSNLSVHSGLAVMTFTPHSPQPDPFSALCLVGPSSELEKAHRVTHGRGQLALWKVFVGSKEEAGEVCDWLLTAEIFLKHLWLLIPGCCGCFNCLELSGAIPKRIFPLILTACEDRPGFYRSEQLRRGAESVFLEALPVCSWSQKGMEHMPLWYRRNTSSIWEILNSSTINAIRATTEHKQGRQIQSKGKLEEARVQKQLYCFGDDQGSLPTLMAVKSLVKHNFMKTRNFSVFWIDSSQKRSASQADCRAALKLLTRLAKMEVCSLTDWNKGRSILTQE</sequence>
<name>R0LE44_ANAPL</name>
<dbReference type="EMBL" id="KB742824">
    <property type="protein sequence ID" value="EOB03904.1"/>
    <property type="molecule type" value="Genomic_DNA"/>
</dbReference>
<gene>
    <name evidence="1" type="ORF">Anapl_16108</name>
</gene>
<dbReference type="Proteomes" id="UP000296049">
    <property type="component" value="Unassembled WGS sequence"/>
</dbReference>
<accession>R0LE44</accession>
<dbReference type="AlphaFoldDB" id="R0LE44"/>
<evidence type="ECO:0000313" key="1">
    <source>
        <dbReference type="EMBL" id="EOB03904.1"/>
    </source>
</evidence>
<proteinExistence type="predicted"/>
<reference evidence="2" key="1">
    <citation type="journal article" date="2013" name="Nat. Genet.">
        <title>The duck genome and transcriptome provide insight into an avian influenza virus reservoir species.</title>
        <authorList>
            <person name="Huang Y."/>
            <person name="Li Y."/>
            <person name="Burt D.W."/>
            <person name="Chen H."/>
            <person name="Zhang Y."/>
            <person name="Qian W."/>
            <person name="Kim H."/>
            <person name="Gan S."/>
            <person name="Zhao Y."/>
            <person name="Li J."/>
            <person name="Yi K."/>
            <person name="Feng H."/>
            <person name="Zhu P."/>
            <person name="Li B."/>
            <person name="Liu Q."/>
            <person name="Fairley S."/>
            <person name="Magor K.E."/>
            <person name="Du Z."/>
            <person name="Hu X."/>
            <person name="Goodman L."/>
            <person name="Tafer H."/>
            <person name="Vignal A."/>
            <person name="Lee T."/>
            <person name="Kim K.W."/>
            <person name="Sheng Z."/>
            <person name="An Y."/>
            <person name="Searle S."/>
            <person name="Herrero J."/>
            <person name="Groenen M.A."/>
            <person name="Crooijmans R.P."/>
            <person name="Faraut T."/>
            <person name="Cai Q."/>
            <person name="Webster R.G."/>
            <person name="Aldridge J.R."/>
            <person name="Warren W.C."/>
            <person name="Bartschat S."/>
            <person name="Kehr S."/>
            <person name="Marz M."/>
            <person name="Stadler P.F."/>
            <person name="Smith J."/>
            <person name="Kraus R.H."/>
            <person name="Zhao Y."/>
            <person name="Ren L."/>
            <person name="Fei J."/>
            <person name="Morisson M."/>
            <person name="Kaiser P."/>
            <person name="Griffin D.K."/>
            <person name="Rao M."/>
            <person name="Pitel F."/>
            <person name="Wang J."/>
            <person name="Li N."/>
        </authorList>
    </citation>
    <scope>NUCLEOTIDE SEQUENCE [LARGE SCALE GENOMIC DNA]</scope>
</reference>
<protein>
    <submittedName>
        <fullName evidence="1">Uncharacterized protein</fullName>
    </submittedName>
</protein>